<reference evidence="3" key="1">
    <citation type="submission" date="2020-07" db="EMBL/GenBank/DDBJ databases">
        <authorList>
            <person name="Lin J."/>
        </authorList>
    </citation>
    <scope>NUCLEOTIDE SEQUENCE</scope>
</reference>
<feature type="compositionally biased region" description="Acidic residues" evidence="1">
    <location>
        <begin position="563"/>
        <end position="572"/>
    </location>
</feature>
<feature type="compositionally biased region" description="Basic and acidic residues" evidence="1">
    <location>
        <begin position="720"/>
        <end position="733"/>
    </location>
</feature>
<dbReference type="CDD" id="cd00167">
    <property type="entry name" value="SANT"/>
    <property type="match status" value="1"/>
</dbReference>
<dbReference type="Gene3D" id="1.10.10.60">
    <property type="entry name" value="Homeodomain-like"/>
    <property type="match status" value="1"/>
</dbReference>
<dbReference type="EMBL" id="LR862136">
    <property type="protein sequence ID" value="CAD1842863.1"/>
    <property type="molecule type" value="Genomic_DNA"/>
</dbReference>
<feature type="compositionally biased region" description="Basic and acidic residues" evidence="1">
    <location>
        <begin position="108"/>
        <end position="141"/>
    </location>
</feature>
<feature type="compositionally biased region" description="Basic and acidic residues" evidence="1">
    <location>
        <begin position="59"/>
        <end position="79"/>
    </location>
</feature>
<dbReference type="GO" id="GO:0000126">
    <property type="term" value="C:transcription factor TFIIIB complex"/>
    <property type="evidence" value="ECO:0007669"/>
    <property type="project" value="TreeGrafter"/>
</dbReference>
<feature type="compositionally biased region" description="Polar residues" evidence="1">
    <location>
        <begin position="237"/>
        <end position="248"/>
    </location>
</feature>
<dbReference type="SMART" id="SM00717">
    <property type="entry name" value="SANT"/>
    <property type="match status" value="1"/>
</dbReference>
<feature type="compositionally biased region" description="Basic and acidic residues" evidence="1">
    <location>
        <begin position="199"/>
        <end position="213"/>
    </location>
</feature>
<name>A0A6V7QIB6_ANACO</name>
<feature type="compositionally biased region" description="Basic and acidic residues" evidence="1">
    <location>
        <begin position="13"/>
        <end position="24"/>
    </location>
</feature>
<feature type="compositionally biased region" description="Polar residues" evidence="1">
    <location>
        <begin position="671"/>
        <end position="694"/>
    </location>
</feature>
<dbReference type="AlphaFoldDB" id="A0A6V7QIB6"/>
<dbReference type="GO" id="GO:0001156">
    <property type="term" value="F:TFIIIC-class transcription factor complex binding"/>
    <property type="evidence" value="ECO:0007669"/>
    <property type="project" value="TreeGrafter"/>
</dbReference>
<accession>A0A6V7QIB6</accession>
<dbReference type="InterPro" id="IPR001005">
    <property type="entry name" value="SANT/Myb"/>
</dbReference>
<feature type="region of interest" description="Disordered" evidence="1">
    <location>
        <begin position="1"/>
        <end position="459"/>
    </location>
</feature>
<feature type="compositionally biased region" description="Basic residues" evidence="1">
    <location>
        <begin position="415"/>
        <end position="424"/>
    </location>
</feature>
<feature type="compositionally biased region" description="Acidic residues" evidence="1">
    <location>
        <begin position="392"/>
        <end position="406"/>
    </location>
</feature>
<proteinExistence type="predicted"/>
<evidence type="ECO:0000259" key="2">
    <source>
        <dbReference type="SMART" id="SM00717"/>
    </source>
</evidence>
<dbReference type="SUPFAM" id="SSF46689">
    <property type="entry name" value="Homeodomain-like"/>
    <property type="match status" value="1"/>
</dbReference>
<dbReference type="InterPro" id="IPR009057">
    <property type="entry name" value="Homeodomain-like_sf"/>
</dbReference>
<feature type="compositionally biased region" description="Acidic residues" evidence="1">
    <location>
        <begin position="1"/>
        <end position="12"/>
    </location>
</feature>
<dbReference type="GO" id="GO:0070898">
    <property type="term" value="P:RNA polymerase III preinitiation complex assembly"/>
    <property type="evidence" value="ECO:0007669"/>
    <property type="project" value="TreeGrafter"/>
</dbReference>
<evidence type="ECO:0000313" key="3">
    <source>
        <dbReference type="EMBL" id="CAD1842863.1"/>
    </source>
</evidence>
<feature type="compositionally biased region" description="Low complexity" evidence="1">
    <location>
        <begin position="36"/>
        <end position="58"/>
    </location>
</feature>
<feature type="compositionally biased region" description="Polar residues" evidence="1">
    <location>
        <begin position="160"/>
        <end position="185"/>
    </location>
</feature>
<protein>
    <recommendedName>
        <fullName evidence="2">Myb-like domain-containing protein</fullName>
    </recommendedName>
</protein>
<gene>
    <name evidence="3" type="ORF">CB5_LOCUS26074</name>
</gene>
<sequence length="762" mass="86098">MVAELDFLDDIFLEPKENTAEKNVGKFRPKVRAKTAKAATKPSETAAPTSTSSSTQKPQSHDSNVKQKEQVLEPHKGSSGEDAGMPVGLDSNDDPLSPSSADQGAPNKNEESLVHTEASHDVRQVYEGDVDMQMHHDKSEAQEVLETFSLESGARALSQVAGTSESVPAVNLSSSSPTKTNTNDQPHVESEELVNNLKDSIDGSQDRENDHNSHALPGQGIDGLGANMFANMESLDDFSSQPNATGAVNNGEKVQPKRQQKEGKRKSVSFVLPDATDSAAPTENYSEQSNPIETDIPSQDTMACENLEDGLDSSPMPDDWFADFVMKPTKENDISKEQFFNDFDDAGNQNVEEPNPETAEEVGATKSSRNLRKKSKEKADVDSDIRTCNLSEMDEVLSDDNDEDDDYNGKDAEKRKRVPRKSRKQKDESETSNQRRKRTSKKSNSFVEESPKKFSHALRRKRRRGGICLDAARYLVYLHSHPDHGYMEKHFCTATLSKGICTSKQDSEVDKVLLETPQNEIDRRQISIRNLILLAENNEKNWSKQAAAGQSVYRRKNPDDFDFFGGEEENHDNEENGGAQPSSTKLNYHSYMNRAKSKRWSKLETEMFYKAIRQFGTDFEMILRLFPGRTRHELKAKYKNEERKHPSEVRDALIYLSKDHSHYEELIQKLQIQPEENPQRDTTANQETESQDGISENAEDWFEEFTKKTEQEEANEWEDRENRPMSSNDEKNEAQTPAEVDDFDTAFDSDLQDVEKDFFEGF</sequence>
<feature type="domain" description="Myb-like" evidence="2">
    <location>
        <begin position="596"/>
        <end position="644"/>
    </location>
</feature>
<feature type="compositionally biased region" description="Basic residues" evidence="1">
    <location>
        <begin position="25"/>
        <end position="35"/>
    </location>
</feature>
<dbReference type="PANTHER" id="PTHR22929">
    <property type="entry name" value="RNA POLYMERASE III TRANSCRIPTION INITIATION FACTOR B"/>
    <property type="match status" value="1"/>
</dbReference>
<feature type="region of interest" description="Disordered" evidence="1">
    <location>
        <begin position="563"/>
        <end position="585"/>
    </location>
</feature>
<evidence type="ECO:0000256" key="1">
    <source>
        <dbReference type="SAM" id="MobiDB-lite"/>
    </source>
</evidence>
<organism evidence="3">
    <name type="scientific">Ananas comosus var. bracteatus</name>
    <name type="common">red pineapple</name>
    <dbReference type="NCBI Taxonomy" id="296719"/>
    <lineage>
        <taxon>Eukaryota</taxon>
        <taxon>Viridiplantae</taxon>
        <taxon>Streptophyta</taxon>
        <taxon>Embryophyta</taxon>
        <taxon>Tracheophyta</taxon>
        <taxon>Spermatophyta</taxon>
        <taxon>Magnoliopsida</taxon>
        <taxon>Liliopsida</taxon>
        <taxon>Poales</taxon>
        <taxon>Bromeliaceae</taxon>
        <taxon>Bromelioideae</taxon>
        <taxon>Ananas</taxon>
    </lineage>
</organism>
<feature type="compositionally biased region" description="Polar residues" evidence="1">
    <location>
        <begin position="279"/>
        <end position="301"/>
    </location>
</feature>
<dbReference type="Pfam" id="PF15963">
    <property type="entry name" value="Myb_DNA-bind_7"/>
    <property type="match status" value="1"/>
</dbReference>
<dbReference type="InterPro" id="IPR039467">
    <property type="entry name" value="TFIIIB_B''_Myb"/>
</dbReference>
<dbReference type="PANTHER" id="PTHR22929:SF0">
    <property type="entry name" value="TRANSCRIPTION FACTOR TFIIIB COMPONENT B'' HOMOLOG"/>
    <property type="match status" value="1"/>
</dbReference>
<feature type="region of interest" description="Disordered" evidence="1">
    <location>
        <begin position="671"/>
        <end position="746"/>
    </location>
</feature>